<name>A0A133Q2N9_9BACT</name>
<dbReference type="EMBL" id="LRQG01000146">
    <property type="protein sequence ID" value="KXA37144.1"/>
    <property type="molecule type" value="Genomic_DNA"/>
</dbReference>
<evidence type="ECO:0000313" key="1">
    <source>
        <dbReference type="EMBL" id="KXA37144.1"/>
    </source>
</evidence>
<organism evidence="1 2">
    <name type="scientific">Prevotella corporis</name>
    <dbReference type="NCBI Taxonomy" id="28128"/>
    <lineage>
        <taxon>Bacteria</taxon>
        <taxon>Pseudomonadati</taxon>
        <taxon>Bacteroidota</taxon>
        <taxon>Bacteroidia</taxon>
        <taxon>Bacteroidales</taxon>
        <taxon>Prevotellaceae</taxon>
        <taxon>Prevotella</taxon>
    </lineage>
</organism>
<accession>A0A133Q2N9</accession>
<sequence length="44" mass="5214">MQYNSHHTGYQSVAKPIPYRKFSMIHSFTLRVGTVDHLHSEKKR</sequence>
<proteinExistence type="predicted"/>
<evidence type="ECO:0000313" key="2">
    <source>
        <dbReference type="Proteomes" id="UP000070533"/>
    </source>
</evidence>
<dbReference type="AlphaFoldDB" id="A0A133Q2N9"/>
<comment type="caution">
    <text evidence="1">The sequence shown here is derived from an EMBL/GenBank/DDBJ whole genome shotgun (WGS) entry which is preliminary data.</text>
</comment>
<keyword evidence="2" id="KW-1185">Reference proteome</keyword>
<protein>
    <submittedName>
        <fullName evidence="1">Uncharacterized protein</fullName>
    </submittedName>
</protein>
<reference evidence="2" key="1">
    <citation type="submission" date="2016-01" db="EMBL/GenBank/DDBJ databases">
        <authorList>
            <person name="Mitreva M."/>
            <person name="Pepin K.H."/>
            <person name="Mihindukulasuriya K.A."/>
            <person name="Fulton R."/>
            <person name="Fronick C."/>
            <person name="O'Laughlin M."/>
            <person name="Miner T."/>
            <person name="Herter B."/>
            <person name="Rosa B.A."/>
            <person name="Cordes M."/>
            <person name="Tomlinson C."/>
            <person name="Wollam A."/>
            <person name="Palsikar V.B."/>
            <person name="Mardis E.R."/>
            <person name="Wilson R.K."/>
        </authorList>
    </citation>
    <scope>NUCLEOTIDE SEQUENCE [LARGE SCALE GENOMIC DNA]</scope>
    <source>
        <strain evidence="2">MJR7716</strain>
    </source>
</reference>
<dbReference type="PATRIC" id="fig|28128.5.peg.1817"/>
<dbReference type="Proteomes" id="UP000070533">
    <property type="component" value="Unassembled WGS sequence"/>
</dbReference>
<gene>
    <name evidence="1" type="ORF">HMPREF3226_01768</name>
</gene>